<feature type="region of interest" description="Disordered" evidence="5">
    <location>
        <begin position="1"/>
        <end position="26"/>
    </location>
</feature>
<dbReference type="OrthoDB" id="8626508at2759"/>
<organism evidence="7">
    <name type="scientific">Lamprotornis superbus</name>
    <dbReference type="NCBI Taxonomy" id="245042"/>
    <lineage>
        <taxon>Eukaryota</taxon>
        <taxon>Metazoa</taxon>
        <taxon>Chordata</taxon>
        <taxon>Craniata</taxon>
        <taxon>Vertebrata</taxon>
        <taxon>Euteleostomi</taxon>
        <taxon>Archelosauria</taxon>
        <taxon>Archosauria</taxon>
        <taxon>Dinosauria</taxon>
        <taxon>Saurischia</taxon>
        <taxon>Theropoda</taxon>
        <taxon>Coelurosauria</taxon>
        <taxon>Aves</taxon>
        <taxon>Neognathae</taxon>
        <taxon>Neoaves</taxon>
        <taxon>Telluraves</taxon>
        <taxon>Australaves</taxon>
        <taxon>Passeriformes</taxon>
        <taxon>Sturnidae</taxon>
        <taxon>Lamprotornis</taxon>
    </lineage>
</organism>
<reference evidence="8" key="3">
    <citation type="submission" date="2022-01" db="EMBL/GenBank/DDBJ databases">
        <authorList>
            <person name="Rubenstein D.R."/>
        </authorList>
    </citation>
    <scope>NUCLEOTIDE SEQUENCE</scope>
    <source>
        <strain evidence="8">SS15</strain>
        <tissue evidence="8">Liver</tissue>
    </source>
</reference>
<evidence type="ECO:0000256" key="2">
    <source>
        <dbReference type="ARBA" id="ARBA00022525"/>
    </source>
</evidence>
<evidence type="ECO:0000259" key="6">
    <source>
        <dbReference type="PROSITE" id="PS51132"/>
    </source>
</evidence>
<sequence length="520" mass="58147">MNIRKNTELSQHTSKNPGGLDDPPESCPKIPLTQLYPCFTLPAKQEPSLFRALPKFTAEIDTRHTLNGNMEVSRHDDGKLPLTLGWQRLGFPTELIHDFPPKFAGTMAALPVQLLLTAWLVSSMAAGQYLMQDAALLSYIDQRFLSLEKRLEKCNQDVLEYVEEFREFSSRVLSQLAGLSSGKAEVQREVEGLLMRVEHAQRDIDYLGSATDSNACVEVHEDLLEQQLLEEEEEKNRLKLMLNASCDHVLAGIRSLKVVKKTGGKHGSWMKDPGKKHAKIYLLSDSVNNVILEFANIMAFMENNQTLKARRVPLPLPWEGTGHVIYQGFLFYHRHGSLNEIIKFNIQRRKVAGQMLLPGAGRIPAYQLSAQTKIDLAVDEQGLWALHAEPETGGNIVITKINALAMAVEHSWDTPCSSRDAEAAFMACNTLHVVYNSPSGGSSRIQCVYDVLGALSAYVKPGLHFPKRQGSHSTVHYNPKEKQLFAWGKRGSDEHNSVGAPSDQGTPKDQNQQHFSYFHE</sequence>
<dbReference type="EMBL" id="JADDUC010000056">
    <property type="protein sequence ID" value="KAG0120977.1"/>
    <property type="molecule type" value="Genomic_DNA"/>
</dbReference>
<reference evidence="7" key="1">
    <citation type="submission" date="2020-10" db="EMBL/GenBank/DDBJ databases">
        <title>Feather gene expression reveals the developmental basis of iridescence in African starlings.</title>
        <authorList>
            <person name="Rubenstein D.R."/>
        </authorList>
    </citation>
    <scope>NUCLEOTIDE SEQUENCE</scope>
    <source>
        <strain evidence="7">SS15</strain>
        <tissue evidence="7">Liver</tissue>
    </source>
</reference>
<keyword evidence="9" id="KW-1185">Reference proteome</keyword>
<comment type="subcellular location">
    <subcellularLocation>
        <location evidence="1">Secreted</location>
    </subcellularLocation>
</comment>
<proteinExistence type="predicted"/>
<feature type="region of interest" description="Disordered" evidence="5">
    <location>
        <begin position="490"/>
        <end position="520"/>
    </location>
</feature>
<feature type="domain" description="Olfactomedin-like" evidence="6">
    <location>
        <begin position="245"/>
        <end position="501"/>
    </location>
</feature>
<dbReference type="EMBL" id="JADDUC020000021">
    <property type="protein sequence ID" value="KAI1232810.1"/>
    <property type="molecule type" value="Genomic_DNA"/>
</dbReference>
<dbReference type="PANTHER" id="PTHR23192">
    <property type="entry name" value="OLFACTOMEDIN-RELATED"/>
    <property type="match status" value="1"/>
</dbReference>
<evidence type="ECO:0000313" key="7">
    <source>
        <dbReference type="EMBL" id="KAG0120977.1"/>
    </source>
</evidence>
<dbReference type="SMART" id="SM00284">
    <property type="entry name" value="OLF"/>
    <property type="match status" value="1"/>
</dbReference>
<evidence type="ECO:0000313" key="9">
    <source>
        <dbReference type="Proteomes" id="UP000618051"/>
    </source>
</evidence>
<comment type="caution">
    <text evidence="7">The sequence shown here is derived from an EMBL/GenBank/DDBJ whole genome shotgun (WGS) entry which is preliminary data.</text>
</comment>
<evidence type="ECO:0000256" key="5">
    <source>
        <dbReference type="SAM" id="MobiDB-lite"/>
    </source>
</evidence>
<dbReference type="InterPro" id="IPR003112">
    <property type="entry name" value="Olfac-like_dom"/>
</dbReference>
<dbReference type="GO" id="GO:0005615">
    <property type="term" value="C:extracellular space"/>
    <property type="evidence" value="ECO:0007669"/>
    <property type="project" value="TreeGrafter"/>
</dbReference>
<keyword evidence="3" id="KW-1015">Disulfide bond</keyword>
<reference evidence="8 9" key="2">
    <citation type="journal article" date="2021" name="J. Hered.">
        <title>Feather Gene Expression Elucidates the Developmental Basis of Plumage Iridescence in African Starlings.</title>
        <authorList>
            <person name="Rubenstein D.R."/>
            <person name="Corvelo A."/>
            <person name="MacManes M.D."/>
            <person name="Maia R."/>
            <person name="Narzisi G."/>
            <person name="Rousaki A."/>
            <person name="Vandenabeele P."/>
            <person name="Shawkey M.D."/>
            <person name="Solomon J."/>
        </authorList>
    </citation>
    <scope>NUCLEOTIDE SEQUENCE [LARGE SCALE GENOMIC DNA]</scope>
    <source>
        <strain evidence="8">SS15</strain>
    </source>
</reference>
<evidence type="ECO:0000256" key="3">
    <source>
        <dbReference type="PROSITE-ProRule" id="PRU00446"/>
    </source>
</evidence>
<dbReference type="GO" id="GO:0007165">
    <property type="term" value="P:signal transduction"/>
    <property type="evidence" value="ECO:0007669"/>
    <property type="project" value="TreeGrafter"/>
</dbReference>
<dbReference type="PROSITE" id="PS51132">
    <property type="entry name" value="OLF"/>
    <property type="match status" value="1"/>
</dbReference>
<dbReference type="Pfam" id="PF02191">
    <property type="entry name" value="OLF"/>
    <property type="match status" value="1"/>
</dbReference>
<keyword evidence="2" id="KW-0964">Secreted</keyword>
<name>A0A835TVS8_9PASS</name>
<feature type="compositionally biased region" description="Polar residues" evidence="5">
    <location>
        <begin position="503"/>
        <end position="520"/>
    </location>
</feature>
<feature type="coiled-coil region" evidence="4">
    <location>
        <begin position="183"/>
        <end position="241"/>
    </location>
</feature>
<dbReference type="AlphaFoldDB" id="A0A835TVS8"/>
<gene>
    <name evidence="8" type="ORF">IHE44_0006652</name>
    <name evidence="7" type="ORF">IHE44_011760</name>
</gene>
<evidence type="ECO:0000256" key="4">
    <source>
        <dbReference type="SAM" id="Coils"/>
    </source>
</evidence>
<dbReference type="PANTHER" id="PTHR23192:SF13">
    <property type="entry name" value="OLFACTOMEDIN-LIKE PROTEIN 1"/>
    <property type="match status" value="1"/>
</dbReference>
<keyword evidence="4" id="KW-0175">Coiled coil</keyword>
<feature type="disulfide bond" evidence="3">
    <location>
        <begin position="246"/>
        <end position="428"/>
    </location>
</feature>
<dbReference type="InterPro" id="IPR050605">
    <property type="entry name" value="Olfactomedin-like_domain"/>
</dbReference>
<evidence type="ECO:0000313" key="8">
    <source>
        <dbReference type="EMBL" id="KAI1232810.1"/>
    </source>
</evidence>
<accession>A0A835TVS8</accession>
<dbReference type="Proteomes" id="UP000618051">
    <property type="component" value="Unassembled WGS sequence"/>
</dbReference>
<protein>
    <recommendedName>
        <fullName evidence="6">Olfactomedin-like domain-containing protein</fullName>
    </recommendedName>
</protein>
<evidence type="ECO:0000256" key="1">
    <source>
        <dbReference type="ARBA" id="ARBA00004613"/>
    </source>
</evidence>